<dbReference type="Proteomes" id="UP000249390">
    <property type="component" value="Unassembled WGS sequence"/>
</dbReference>
<reference evidence="1 2" key="1">
    <citation type="submission" date="2018-06" db="EMBL/GenBank/DDBJ databases">
        <title>The Genome of Cuscuta australis (Dodder) Provides Insight into the Evolution of Plant Parasitism.</title>
        <authorList>
            <person name="Liu H."/>
        </authorList>
    </citation>
    <scope>NUCLEOTIDE SEQUENCE [LARGE SCALE GENOMIC DNA]</scope>
    <source>
        <strain evidence="2">cv. Yunnan</strain>
        <tissue evidence="1">Vines</tissue>
    </source>
</reference>
<evidence type="ECO:0000313" key="2">
    <source>
        <dbReference type="Proteomes" id="UP000249390"/>
    </source>
</evidence>
<dbReference type="AlphaFoldDB" id="A0A328E1W9"/>
<protein>
    <submittedName>
        <fullName evidence="1">Uncharacterized protein</fullName>
    </submittedName>
</protein>
<sequence length="75" mass="7600">MVRVATTMMQLSPMGAGAAEDGGAAVVAGAAVSWDSGGLGQRCQNKVGQCWDSGGLGCCTLPPSAIYMQHNSKVR</sequence>
<evidence type="ECO:0000313" key="1">
    <source>
        <dbReference type="EMBL" id="RAL52004.1"/>
    </source>
</evidence>
<comment type="caution">
    <text evidence="1">The sequence shown here is derived from an EMBL/GenBank/DDBJ whole genome shotgun (WGS) entry which is preliminary data.</text>
</comment>
<gene>
    <name evidence="1" type="ORF">DM860_016502</name>
</gene>
<organism evidence="1 2">
    <name type="scientific">Cuscuta australis</name>
    <dbReference type="NCBI Taxonomy" id="267555"/>
    <lineage>
        <taxon>Eukaryota</taxon>
        <taxon>Viridiplantae</taxon>
        <taxon>Streptophyta</taxon>
        <taxon>Embryophyta</taxon>
        <taxon>Tracheophyta</taxon>
        <taxon>Spermatophyta</taxon>
        <taxon>Magnoliopsida</taxon>
        <taxon>eudicotyledons</taxon>
        <taxon>Gunneridae</taxon>
        <taxon>Pentapetalae</taxon>
        <taxon>asterids</taxon>
        <taxon>lamiids</taxon>
        <taxon>Solanales</taxon>
        <taxon>Convolvulaceae</taxon>
        <taxon>Cuscuteae</taxon>
        <taxon>Cuscuta</taxon>
        <taxon>Cuscuta subgen. Grammica</taxon>
        <taxon>Cuscuta sect. Cleistogrammica</taxon>
    </lineage>
</organism>
<name>A0A328E1W9_9ASTE</name>
<dbReference type="EMBL" id="NQVE01000043">
    <property type="protein sequence ID" value="RAL52004.1"/>
    <property type="molecule type" value="Genomic_DNA"/>
</dbReference>
<accession>A0A328E1W9</accession>
<keyword evidence="2" id="KW-1185">Reference proteome</keyword>
<proteinExistence type="predicted"/>